<reference evidence="1 2" key="1">
    <citation type="submission" date="2018-11" db="EMBL/GenBank/DDBJ databases">
        <title>Genomic Encyclopedia of Type Strains, Phase IV (KMG-IV): sequencing the most valuable type-strain genomes for metagenomic binning, comparative biology and taxonomic classification.</title>
        <authorList>
            <person name="Goeker M."/>
        </authorList>
    </citation>
    <scope>NUCLEOTIDE SEQUENCE [LARGE SCALE GENOMIC DNA]</scope>
    <source>
        <strain evidence="1 2">DSM 22027</strain>
    </source>
</reference>
<gene>
    <name evidence="1" type="ORF">EDC27_0750</name>
</gene>
<organism evidence="1 2">
    <name type="scientific">Desulfosoma caldarium</name>
    <dbReference type="NCBI Taxonomy" id="610254"/>
    <lineage>
        <taxon>Bacteria</taxon>
        <taxon>Pseudomonadati</taxon>
        <taxon>Thermodesulfobacteriota</taxon>
        <taxon>Syntrophobacteria</taxon>
        <taxon>Syntrophobacterales</taxon>
        <taxon>Syntrophobacteraceae</taxon>
        <taxon>Desulfosoma</taxon>
    </lineage>
</organism>
<protein>
    <submittedName>
        <fullName evidence="1">Uncharacterized protein</fullName>
    </submittedName>
</protein>
<accession>A0A3N1VKV7</accession>
<proteinExistence type="predicted"/>
<name>A0A3N1VKV7_9BACT</name>
<evidence type="ECO:0000313" key="1">
    <source>
        <dbReference type="EMBL" id="ROR01571.1"/>
    </source>
</evidence>
<dbReference type="Proteomes" id="UP000276223">
    <property type="component" value="Unassembled WGS sequence"/>
</dbReference>
<evidence type="ECO:0000313" key="2">
    <source>
        <dbReference type="Proteomes" id="UP000276223"/>
    </source>
</evidence>
<dbReference type="OrthoDB" id="5520401at2"/>
<comment type="caution">
    <text evidence="1">The sequence shown here is derived from an EMBL/GenBank/DDBJ whole genome shotgun (WGS) entry which is preliminary data.</text>
</comment>
<dbReference type="AlphaFoldDB" id="A0A3N1VKV7"/>
<sequence>MTHSAPSALEELVSLAKDYDAKRRQLDDLAHDLAFDLLLRHLLVFSERATDRFRAAQQVLFDHLSKTEVDPEAMEAARTLCRCFDEILLLFHKLADHTSGVTS</sequence>
<dbReference type="EMBL" id="RJVA01000010">
    <property type="protein sequence ID" value="ROR01571.1"/>
    <property type="molecule type" value="Genomic_DNA"/>
</dbReference>
<keyword evidence="2" id="KW-1185">Reference proteome</keyword>
<dbReference type="RefSeq" id="WP_123289285.1">
    <property type="nucleotide sequence ID" value="NZ_RJVA01000010.1"/>
</dbReference>